<evidence type="ECO:0000313" key="11">
    <source>
        <dbReference type="Proteomes" id="UP000515154"/>
    </source>
</evidence>
<feature type="coiled-coil region" evidence="7">
    <location>
        <begin position="821"/>
        <end position="886"/>
    </location>
</feature>
<feature type="region of interest" description="Disordered" evidence="8">
    <location>
        <begin position="1233"/>
        <end position="1266"/>
    </location>
</feature>
<evidence type="ECO:0000256" key="6">
    <source>
        <dbReference type="ARBA" id="ARBA00023212"/>
    </source>
</evidence>
<dbReference type="PANTHER" id="PTHR46501:SF10">
    <property type="entry name" value="CENTROSOMIN"/>
    <property type="match status" value="1"/>
</dbReference>
<keyword evidence="6" id="KW-0206">Cytoskeleton</keyword>
<name>A0A7E6EQ58_9MOLL</name>
<feature type="coiled-coil region" evidence="7">
    <location>
        <begin position="144"/>
        <end position="185"/>
    </location>
</feature>
<evidence type="ECO:0000313" key="12">
    <source>
        <dbReference type="RefSeq" id="XP_036357075.1"/>
    </source>
</evidence>
<organism evidence="11 12">
    <name type="scientific">Octopus sinensis</name>
    <name type="common">East Asian common octopus</name>
    <dbReference type="NCBI Taxonomy" id="2607531"/>
    <lineage>
        <taxon>Eukaryota</taxon>
        <taxon>Metazoa</taxon>
        <taxon>Spiralia</taxon>
        <taxon>Lophotrochozoa</taxon>
        <taxon>Mollusca</taxon>
        <taxon>Cephalopoda</taxon>
        <taxon>Coleoidea</taxon>
        <taxon>Octopodiformes</taxon>
        <taxon>Octopoda</taxon>
        <taxon>Incirrata</taxon>
        <taxon>Octopodidae</taxon>
        <taxon>Octopus</taxon>
    </lineage>
</organism>
<dbReference type="GO" id="GO:0090063">
    <property type="term" value="P:positive regulation of microtubule nucleation"/>
    <property type="evidence" value="ECO:0007669"/>
    <property type="project" value="TreeGrafter"/>
</dbReference>
<evidence type="ECO:0000256" key="7">
    <source>
        <dbReference type="SAM" id="Coils"/>
    </source>
</evidence>
<feature type="coiled-coil region" evidence="7">
    <location>
        <begin position="1118"/>
        <end position="1183"/>
    </location>
</feature>
<accession>A0A7E6EQ58</accession>
<dbReference type="KEGG" id="osn:115209094"/>
<dbReference type="InterPro" id="IPR012943">
    <property type="entry name" value="Cnn_1N"/>
</dbReference>
<feature type="compositionally biased region" description="Basic and acidic residues" evidence="8">
    <location>
        <begin position="11"/>
        <end position="24"/>
    </location>
</feature>
<proteinExistence type="predicted"/>
<feature type="compositionally biased region" description="Low complexity" evidence="8">
    <location>
        <begin position="1700"/>
        <end position="1710"/>
    </location>
</feature>
<feature type="region of interest" description="Disordered" evidence="8">
    <location>
        <begin position="2060"/>
        <end position="2114"/>
    </location>
</feature>
<evidence type="ECO:0000256" key="3">
    <source>
        <dbReference type="ARBA" id="ARBA00022490"/>
    </source>
</evidence>
<dbReference type="GO" id="GO:0007098">
    <property type="term" value="P:centrosome cycle"/>
    <property type="evidence" value="ECO:0007669"/>
    <property type="project" value="TreeGrafter"/>
</dbReference>
<keyword evidence="5" id="KW-0333">Golgi apparatus</keyword>
<evidence type="ECO:0000259" key="9">
    <source>
        <dbReference type="Pfam" id="PF07989"/>
    </source>
</evidence>
<protein>
    <submittedName>
        <fullName evidence="12">Thyroid receptor-interacting protein 11 isoform X1</fullName>
    </submittedName>
</protein>
<evidence type="ECO:0000256" key="4">
    <source>
        <dbReference type="ARBA" id="ARBA00022553"/>
    </source>
</evidence>
<feature type="coiled-coil region" evidence="7">
    <location>
        <begin position="646"/>
        <end position="680"/>
    </location>
</feature>
<feature type="compositionally biased region" description="Polar residues" evidence="8">
    <location>
        <begin position="2178"/>
        <end position="2194"/>
    </location>
</feature>
<dbReference type="InterPro" id="IPR056273">
    <property type="entry name" value="CDK5RAP2_MYOME_CC"/>
</dbReference>
<dbReference type="Pfam" id="PF23246">
    <property type="entry name" value="CC_CDK5RAP2"/>
    <property type="match status" value="1"/>
</dbReference>
<dbReference type="PANTHER" id="PTHR46501">
    <property type="entry name" value="MYOMEGALIN"/>
    <property type="match status" value="1"/>
</dbReference>
<dbReference type="GO" id="GO:1903358">
    <property type="term" value="P:regulation of Golgi organization"/>
    <property type="evidence" value="ECO:0007669"/>
    <property type="project" value="TreeGrafter"/>
</dbReference>
<dbReference type="Pfam" id="PF07989">
    <property type="entry name" value="Cnn_1N"/>
    <property type="match status" value="1"/>
</dbReference>
<evidence type="ECO:0000256" key="1">
    <source>
        <dbReference type="ARBA" id="ARBA00004245"/>
    </source>
</evidence>
<feature type="compositionally biased region" description="Polar residues" evidence="8">
    <location>
        <begin position="1717"/>
        <end position="1745"/>
    </location>
</feature>
<feature type="region of interest" description="Disordered" evidence="8">
    <location>
        <begin position="1"/>
        <end position="24"/>
    </location>
</feature>
<feature type="compositionally biased region" description="Basic residues" evidence="8">
    <location>
        <begin position="1"/>
        <end position="10"/>
    </location>
</feature>
<feature type="region of interest" description="Disordered" evidence="8">
    <location>
        <begin position="1700"/>
        <end position="1753"/>
    </location>
</feature>
<dbReference type="InterPro" id="IPR052593">
    <property type="entry name" value="MT-associated_AKAP9-binding"/>
</dbReference>
<feature type="domain" description="CDK5 regulatory subunit-associated protein 2/Myomegalin coiled coil" evidence="10">
    <location>
        <begin position="867"/>
        <end position="976"/>
    </location>
</feature>
<evidence type="ECO:0000256" key="8">
    <source>
        <dbReference type="SAM" id="MobiDB-lite"/>
    </source>
</evidence>
<dbReference type="RefSeq" id="XP_036357075.1">
    <property type="nucleotide sequence ID" value="XM_036501182.1"/>
</dbReference>
<dbReference type="GO" id="GO:0060090">
    <property type="term" value="F:molecular adaptor activity"/>
    <property type="evidence" value="ECO:0007669"/>
    <property type="project" value="TreeGrafter"/>
</dbReference>
<feature type="coiled-coil region" evidence="7">
    <location>
        <begin position="945"/>
        <end position="972"/>
    </location>
</feature>
<keyword evidence="4" id="KW-0597">Phosphoprotein</keyword>
<feature type="region of interest" description="Disordered" evidence="8">
    <location>
        <begin position="2163"/>
        <end position="2210"/>
    </location>
</feature>
<evidence type="ECO:0000256" key="5">
    <source>
        <dbReference type="ARBA" id="ARBA00023034"/>
    </source>
</evidence>
<sequence>MKISRKYKSGFRRENQSDKMREGECLDLEDSPEQVSLTVNSPNVSGHLTPMRTNTMKECEQLIEELRKENFSLKLRIYFLEDRCRQKFGSDDTFKMNIELNVQVESLKNDVLEKQELLKKAYLALESLSNSHQQDLKKAIESKEKEWTKDKENLLIQLQDTEKELALAKQKLEDADVTVARLQADFHNQAEKLKATAEVNQKHMNEGLNKDSDLQDLQKMVDQLGSELESKHRLEDNYIEKIKKLEKTLGRRERDFEKLSQVLEATKQIKSDDVLLESHYQDMIDDKQENIKKMESEIQQLNTSMNEKGDSVALLEQQLKKVESELETEKTNGLKKNKLIKGLTQNLQEKRNEIQELQKHILKDKEDLNKTRQELYEVSLQKHKDIEKQHSTMFSKDELIEKLQRHVREKELNNQNLVDSIEKKEQELSSFRDMLTKTRDALKQSEDAVQQLQDQLLREKREAKEKLDQQMDQYQLMIEDLEHQSHSKDMLIQQLSDNLKEKDKQLHQYLQLLRNNNDEMKSGVIESLEERLKEKEESLQKTLSDQIHLEEEFNMEIQQLRLALRERDSNLEKANHMLLSAQETIDMIGKQSKMKDLNINKLSAALKAAQNVHKEQTENHSRIMEEKDDLIQHLQNAITAKNNALEESLRLHVSDSENKVVELEKRMLAKDQLLQELMEEKKKSALGNEKSSHDLLDKLKMKDSDIKNLIDKQNLEMADKIRELQKLRLEISRKDYEIQTLEANSALIEKMQETELKKLRSSLEDRDKTIKTLVDSCQQKESLIRQLQESNSQEAAKQQTMSIEFQYIQDELRKYQDNDSVPEVNEKLQNLEEQLKKAKEELFTAWNFEHKARMDTEKMRGRMMELERENQALLELRKEYVHMRDRASEASSPCRSSVKESDQKQMWELMQQQLEEMKALRDSLLTEQNIWVSLRKSAFEEPSHVERELLALQNLRQQLEQGIDQNNKLRSNMFRQLKADLDSHHRSSQSLDHSSNGVPVMPLSIAQDVSPTETYGSGSEEIANLHGQTTKPLSKLGASLPKPIVSGNKSHFKVSGTRSTSCSTPATSHSLQQFILDEQSCSGNPSISLSYPEQKPLSQQNNSLTKSSLQQQHFQLQLDVLQTLLDKKNKENELLRTKLGLVDHVGEIDPKHVPDVNQLKKEVVDLKMELNKASNTISILKQQISISSQDDTSEPPFKPELIIHMAKEIRKLREERRYCRCMKTGYIAGSSPSFSFDKENSAHHRRSRSKKERNSSILKSQSYQELDEPLDSETQVLQLKDKIKEMDAVINLQNNEVEWYKKALEKTGKSPRNSSEKSIYLKSPFSKDCPPCKITGGGQVKTINDTQLDFHCKQPACTESVHRLKSQVAELNDQIQRDLEIINSLQSELAVHKNEQRLSGVGKECLSGYLTDLNASQPAPQSSPRKSKTLLLSANNDSAISSKLLKSPQQSMMTSANCTISEVVILLKHLSESYNVSKQLALYLSDIEKLIEDCVHDISHQLKLKKKLNKLFAVSQRLQSLLQGPYGVNRNGNSNNNALADDALSPENQLFDRGFADDSVDKHQQTTLSMDQNTLDTLSENALKSMRILAEAATMATDGTLLGHDSPDLDKPVSKLMSMNSTDNTKMQLPKQNCVSSKPLTDMYSNGLEQYQNEHSTVDACIPNKHSLSGIVGADNSGSLNEFYRNSGQLKWSQDKTDSYLSSHYNSKSSEPGQVESLDSQHFSKQTNNSPSKTNHLEANQSYNGSLPKYPQSRLSVSNESSFYTKSLPSSPSNAISSKDVIRSHLMVSQDLSNTLQHEISVYNFLETSTANSLNMSSNQSLNVSQLESFHKYLMELRAQRIKLEGTVDRNERLQEKLVTLLNHDRIKGSPTSVAKDIAQLEEQKRQLTYLQDVLSDQQTELDHRHNRIEQLSQDLQDKTTQLEEKNNLLQQKDTQIDQLKEQLKEARSQIQTLELELQDLREQLSENKNLNSTLKLELDMYEQLEVKTKVPGKSKKFDIREFLAELRNLRKSMERCINTNNILRRKLEELLVSSNISCLSTTNTSLNLSLVNSCQLESKSNKSNLTTSESKKTSNLSSGVQTQLELGRLQPSDDEQQVDSAHGSGDSELASSYGNNTSELLKQTIDIIDSSSSPPVAQHSNQSLSRNLFGSQLTNAMNDDVTNSLKPLQMDSCDEAGSTNSSLPNGQSNGSDNLQKELENDQSNNGSKDVKWTEDMLHKSSVAYTWPASLSLAKDHITYWSFDPPGSPANSPVRISSDLRSLFAIGKLDDYELLRKENGEMSCVVRNLQARLHDRIKVHKSHASTELYKNAEYSILRELSLLVNNLNVCLNEESRLIGNFWLSQLPARYKKGQMSKLLQNKKNEVLMTEISEIQNRYLNSPEKLRTAEENGPTHVEDDLLWHIRETENIFKTNTETRIEQTPTTSQLS</sequence>
<feature type="coiled-coil region" evidence="7">
    <location>
        <begin position="1361"/>
        <end position="1388"/>
    </location>
</feature>
<evidence type="ECO:0000259" key="10">
    <source>
        <dbReference type="Pfam" id="PF23246"/>
    </source>
</evidence>
<keyword evidence="11" id="KW-1185">Reference proteome</keyword>
<dbReference type="GO" id="GO:0005813">
    <property type="term" value="C:centrosome"/>
    <property type="evidence" value="ECO:0007669"/>
    <property type="project" value="TreeGrafter"/>
</dbReference>
<evidence type="ECO:0000256" key="2">
    <source>
        <dbReference type="ARBA" id="ARBA00004555"/>
    </source>
</evidence>
<keyword evidence="7" id="KW-0175">Coiled coil</keyword>
<feature type="domain" description="Centrosomin N-terminal motif 1" evidence="9">
    <location>
        <begin position="55"/>
        <end position="122"/>
    </location>
</feature>
<gene>
    <name evidence="12" type="primary">LOC115209094</name>
</gene>
<feature type="coiled-coil region" evidence="7">
    <location>
        <begin position="1881"/>
        <end position="2027"/>
    </location>
</feature>
<dbReference type="GO" id="GO:0005794">
    <property type="term" value="C:Golgi apparatus"/>
    <property type="evidence" value="ECO:0007669"/>
    <property type="project" value="UniProtKB-SubCell"/>
</dbReference>
<reference evidence="12" key="1">
    <citation type="submission" date="2025-08" db="UniProtKB">
        <authorList>
            <consortium name="RefSeq"/>
        </authorList>
    </citation>
    <scope>IDENTIFICATION</scope>
</reference>
<keyword evidence="3" id="KW-0963">Cytoplasm</keyword>
<feature type="coiled-coil region" evidence="7">
    <location>
        <begin position="710"/>
        <end position="744"/>
    </location>
</feature>
<feature type="compositionally biased region" description="Polar residues" evidence="8">
    <location>
        <begin position="2060"/>
        <end position="2085"/>
    </location>
</feature>
<feature type="coiled-coil region" evidence="7">
    <location>
        <begin position="214"/>
        <end position="552"/>
    </location>
</feature>
<comment type="subcellular location">
    <subcellularLocation>
        <location evidence="1">Cytoplasm</location>
        <location evidence="1">Cytoskeleton</location>
    </subcellularLocation>
    <subcellularLocation>
        <location evidence="2">Golgi apparatus</location>
    </subcellularLocation>
</comment>
<dbReference type="Proteomes" id="UP000515154">
    <property type="component" value="Linkage group LG3"/>
</dbReference>
<keyword evidence="12" id="KW-0675">Receptor</keyword>